<gene>
    <name evidence="8" type="ORF">DBW92_01275</name>
</gene>
<evidence type="ECO:0000256" key="6">
    <source>
        <dbReference type="RuleBase" id="RU362028"/>
    </source>
</evidence>
<feature type="active site" evidence="4">
    <location>
        <position position="134"/>
    </location>
</feature>
<comment type="function">
    <text evidence="6">Responsible for synthesis of pseudouridine from uracil.</text>
</comment>
<comment type="catalytic activity">
    <reaction evidence="6">
        <text>a uridine in RNA = a pseudouridine in RNA</text>
        <dbReference type="Rhea" id="RHEA:48348"/>
        <dbReference type="Rhea" id="RHEA-COMP:12068"/>
        <dbReference type="Rhea" id="RHEA-COMP:12069"/>
        <dbReference type="ChEBI" id="CHEBI:65314"/>
        <dbReference type="ChEBI" id="CHEBI:65315"/>
    </reaction>
</comment>
<protein>
    <recommendedName>
        <fullName evidence="6">Pseudouridine synthase</fullName>
        <ecNumber evidence="6">5.4.99.-</ecNumber>
    </recommendedName>
</protein>
<dbReference type="Pfam" id="PF00849">
    <property type="entry name" value="PseudoU_synth_2"/>
    <property type="match status" value="1"/>
</dbReference>
<dbReference type="SUPFAM" id="SSF55174">
    <property type="entry name" value="Alpha-L RNA-binding motif"/>
    <property type="match status" value="1"/>
</dbReference>
<dbReference type="AlphaFoldDB" id="A0A368C736"/>
<feature type="domain" description="RNA-binding S4" evidence="7">
    <location>
        <begin position="14"/>
        <end position="78"/>
    </location>
</feature>
<evidence type="ECO:0000256" key="2">
    <source>
        <dbReference type="ARBA" id="ARBA00023235"/>
    </source>
</evidence>
<comment type="caution">
    <text evidence="8">The sequence shown here is derived from an EMBL/GenBank/DDBJ whole genome shotgun (WGS) entry which is preliminary data.</text>
</comment>
<organism evidence="8 9">
    <name type="scientific">SAR86 cluster bacterium</name>
    <dbReference type="NCBI Taxonomy" id="2030880"/>
    <lineage>
        <taxon>Bacteria</taxon>
        <taxon>Pseudomonadati</taxon>
        <taxon>Pseudomonadota</taxon>
        <taxon>Gammaproteobacteria</taxon>
        <taxon>SAR86 cluster</taxon>
    </lineage>
</organism>
<evidence type="ECO:0000256" key="4">
    <source>
        <dbReference type="PIRSR" id="PIRSR606225-1"/>
    </source>
</evidence>
<dbReference type="PANTHER" id="PTHR21600:SF44">
    <property type="entry name" value="RIBOSOMAL LARGE SUBUNIT PSEUDOURIDINE SYNTHASE D"/>
    <property type="match status" value="1"/>
</dbReference>
<dbReference type="NCBIfam" id="TIGR00005">
    <property type="entry name" value="rluA_subfam"/>
    <property type="match status" value="1"/>
</dbReference>
<sequence>MTKIFKVTEDDNNMRLDIVAARNLPEFSRTQLKKWILEGRVLVNNEIHSPKDFVHSGDEIEINPNKEVKVSWEPEDIDFEICYEEEDFLIINKPFGLVMHPGSGCFNGTLANGLIAKYPQLINLPRSGIVHRLDKDTSGLLIIAKTEYFRNYFIKEMQERNVTKKYIAISVGETIGSFEINEPIGRDYKNRTKMSVRHDGKESLSYIKLIEKYSGYSLLDVSIATGRTHQIRVHLAHKNLPIIGDKTYNPRNKIAKNSSSELVNFIRNFPRQALHATYIAFLHPISKKPFEWSIEMPKDMLNLKNMLING</sequence>
<dbReference type="CDD" id="cd00165">
    <property type="entry name" value="S4"/>
    <property type="match status" value="1"/>
</dbReference>
<dbReference type="Pfam" id="PF01479">
    <property type="entry name" value="S4"/>
    <property type="match status" value="1"/>
</dbReference>
<dbReference type="GO" id="GO:0003723">
    <property type="term" value="F:RNA binding"/>
    <property type="evidence" value="ECO:0007669"/>
    <property type="project" value="UniProtKB-KW"/>
</dbReference>
<dbReference type="Gene3D" id="3.10.290.10">
    <property type="entry name" value="RNA-binding S4 domain"/>
    <property type="match status" value="1"/>
</dbReference>
<keyword evidence="5" id="KW-0694">RNA-binding</keyword>
<evidence type="ECO:0000313" key="8">
    <source>
        <dbReference type="EMBL" id="RCL45380.1"/>
    </source>
</evidence>
<dbReference type="InterPro" id="IPR020103">
    <property type="entry name" value="PsdUridine_synth_cat_dom_sf"/>
</dbReference>
<dbReference type="Gene3D" id="3.30.2350.10">
    <property type="entry name" value="Pseudouridine synthase"/>
    <property type="match status" value="1"/>
</dbReference>
<dbReference type="PANTHER" id="PTHR21600">
    <property type="entry name" value="MITOCHONDRIAL RNA PSEUDOURIDINE SYNTHASE"/>
    <property type="match status" value="1"/>
</dbReference>
<evidence type="ECO:0000259" key="7">
    <source>
        <dbReference type="SMART" id="SM00363"/>
    </source>
</evidence>
<dbReference type="InterPro" id="IPR050188">
    <property type="entry name" value="RluA_PseudoU_synthase"/>
</dbReference>
<dbReference type="PROSITE" id="PS50889">
    <property type="entry name" value="S4"/>
    <property type="match status" value="1"/>
</dbReference>
<evidence type="ECO:0000313" key="9">
    <source>
        <dbReference type="Proteomes" id="UP000252915"/>
    </source>
</evidence>
<dbReference type="Proteomes" id="UP000252915">
    <property type="component" value="Unassembled WGS sequence"/>
</dbReference>
<evidence type="ECO:0000256" key="3">
    <source>
        <dbReference type="ARBA" id="ARBA00036882"/>
    </source>
</evidence>
<dbReference type="PROSITE" id="PS01129">
    <property type="entry name" value="PSI_RLU"/>
    <property type="match status" value="1"/>
</dbReference>
<dbReference type="InterPro" id="IPR002942">
    <property type="entry name" value="S4_RNA-bd"/>
</dbReference>
<dbReference type="InterPro" id="IPR006225">
    <property type="entry name" value="PsdUridine_synth_RluC/D"/>
</dbReference>
<dbReference type="SMART" id="SM00363">
    <property type="entry name" value="S4"/>
    <property type="match status" value="1"/>
</dbReference>
<dbReference type="CDD" id="cd02869">
    <property type="entry name" value="PseudoU_synth_RluA_like"/>
    <property type="match status" value="1"/>
</dbReference>
<dbReference type="SUPFAM" id="SSF55120">
    <property type="entry name" value="Pseudouridine synthase"/>
    <property type="match status" value="1"/>
</dbReference>
<dbReference type="InterPro" id="IPR036986">
    <property type="entry name" value="S4_RNA-bd_sf"/>
</dbReference>
<accession>A0A368C736</accession>
<evidence type="ECO:0000256" key="5">
    <source>
        <dbReference type="PROSITE-ProRule" id="PRU00182"/>
    </source>
</evidence>
<dbReference type="InterPro" id="IPR006224">
    <property type="entry name" value="PsdUridine_synth_RluA-like_CS"/>
</dbReference>
<dbReference type="EMBL" id="QOPI01000003">
    <property type="protein sequence ID" value="RCL45380.1"/>
    <property type="molecule type" value="Genomic_DNA"/>
</dbReference>
<reference evidence="8 9" key="1">
    <citation type="journal article" date="2018" name="Microbiome">
        <title>Fine metagenomic profile of the Mediterranean stratified and mixed water columns revealed by assembly and recruitment.</title>
        <authorList>
            <person name="Haro-Moreno J.M."/>
            <person name="Lopez-Perez M."/>
            <person name="De La Torre J.R."/>
            <person name="Picazo A."/>
            <person name="Camacho A."/>
            <person name="Rodriguez-Valera F."/>
        </authorList>
    </citation>
    <scope>NUCLEOTIDE SEQUENCE [LARGE SCALE GENOMIC DNA]</scope>
    <source>
        <strain evidence="8">MED-G78</strain>
    </source>
</reference>
<comment type="catalytic activity">
    <reaction evidence="3">
        <text>uridine(1911/1915/1917) in 23S rRNA = pseudouridine(1911/1915/1917) in 23S rRNA</text>
        <dbReference type="Rhea" id="RHEA:42524"/>
        <dbReference type="Rhea" id="RHEA-COMP:10097"/>
        <dbReference type="Rhea" id="RHEA-COMP:10098"/>
        <dbReference type="ChEBI" id="CHEBI:65314"/>
        <dbReference type="ChEBI" id="CHEBI:65315"/>
        <dbReference type="EC" id="5.4.99.23"/>
    </reaction>
</comment>
<name>A0A368C736_9GAMM</name>
<dbReference type="GO" id="GO:0160140">
    <property type="term" value="F:23S rRNA pseudouridine(1911/1915/1917) synthase activity"/>
    <property type="evidence" value="ECO:0007669"/>
    <property type="project" value="UniProtKB-EC"/>
</dbReference>
<dbReference type="InterPro" id="IPR006145">
    <property type="entry name" value="PsdUridine_synth_RsuA/RluA"/>
</dbReference>
<proteinExistence type="inferred from homology"/>
<dbReference type="GO" id="GO:0000455">
    <property type="term" value="P:enzyme-directed rRNA pseudouridine synthesis"/>
    <property type="evidence" value="ECO:0007669"/>
    <property type="project" value="UniProtKB-ARBA"/>
</dbReference>
<evidence type="ECO:0000256" key="1">
    <source>
        <dbReference type="ARBA" id="ARBA00010876"/>
    </source>
</evidence>
<dbReference type="EC" id="5.4.99.-" evidence="6"/>
<keyword evidence="2 6" id="KW-0413">Isomerase</keyword>
<comment type="similarity">
    <text evidence="1 6">Belongs to the pseudouridine synthase RluA family.</text>
</comment>